<evidence type="ECO:0000313" key="10">
    <source>
        <dbReference type="Proteomes" id="UP000243426"/>
    </source>
</evidence>
<accession>A0A1H1RQL9</accession>
<keyword evidence="5" id="KW-0235">DNA replication</keyword>
<keyword evidence="6" id="KW-0239">DNA-directed DNA polymerase</keyword>
<evidence type="ECO:0000259" key="8">
    <source>
        <dbReference type="Pfam" id="PF09115"/>
    </source>
</evidence>
<comment type="catalytic activity">
    <reaction evidence="7">
        <text>DNA(n) + a 2'-deoxyribonucleoside 5'-triphosphate = DNA(n+1) + diphosphate</text>
        <dbReference type="Rhea" id="RHEA:22508"/>
        <dbReference type="Rhea" id="RHEA-COMP:17339"/>
        <dbReference type="Rhea" id="RHEA-COMP:17340"/>
        <dbReference type="ChEBI" id="CHEBI:33019"/>
        <dbReference type="ChEBI" id="CHEBI:61560"/>
        <dbReference type="ChEBI" id="CHEBI:173112"/>
        <dbReference type="EC" id="2.7.7.7"/>
    </reaction>
</comment>
<protein>
    <recommendedName>
        <fullName evidence="2">DNA polymerase III subunit delta'</fullName>
        <ecNumber evidence="1">2.7.7.7</ecNumber>
    </recommendedName>
</protein>
<dbReference type="GO" id="GO:0008408">
    <property type="term" value="F:3'-5' exonuclease activity"/>
    <property type="evidence" value="ECO:0007669"/>
    <property type="project" value="InterPro"/>
</dbReference>
<dbReference type="PANTHER" id="PTHR11669:SF8">
    <property type="entry name" value="DNA POLYMERASE III SUBUNIT DELTA"/>
    <property type="match status" value="1"/>
</dbReference>
<dbReference type="GO" id="GO:0009360">
    <property type="term" value="C:DNA polymerase III complex"/>
    <property type="evidence" value="ECO:0007669"/>
    <property type="project" value="InterPro"/>
</dbReference>
<evidence type="ECO:0000313" key="9">
    <source>
        <dbReference type="EMBL" id="SDS37349.1"/>
    </source>
</evidence>
<dbReference type="EC" id="2.7.7.7" evidence="1"/>
<dbReference type="Gene3D" id="3.40.50.300">
    <property type="entry name" value="P-loop containing nucleotide triphosphate hydrolases"/>
    <property type="match status" value="1"/>
</dbReference>
<dbReference type="RefSeq" id="WP_090272997.1">
    <property type="nucleotide sequence ID" value="NZ_LT629748.1"/>
</dbReference>
<dbReference type="Gene3D" id="1.20.272.10">
    <property type="match status" value="1"/>
</dbReference>
<dbReference type="OrthoDB" id="9811073at2"/>
<dbReference type="STRING" id="797277.SAMN05216198_1803"/>
<keyword evidence="3" id="KW-0808">Transferase</keyword>
<dbReference type="PANTHER" id="PTHR11669">
    <property type="entry name" value="REPLICATION FACTOR C / DNA POLYMERASE III GAMMA-TAU SUBUNIT"/>
    <property type="match status" value="1"/>
</dbReference>
<evidence type="ECO:0000256" key="2">
    <source>
        <dbReference type="ARBA" id="ARBA00014363"/>
    </source>
</evidence>
<reference evidence="10" key="1">
    <citation type="submission" date="2016-10" db="EMBL/GenBank/DDBJ databases">
        <authorList>
            <person name="Varghese N."/>
            <person name="Submissions S."/>
        </authorList>
    </citation>
    <scope>NUCLEOTIDE SEQUENCE [LARGE SCALE GENOMIC DNA]</scope>
    <source>
        <strain evidence="10">2SM5</strain>
    </source>
</reference>
<dbReference type="NCBIfam" id="TIGR00678">
    <property type="entry name" value="holB"/>
    <property type="match status" value="1"/>
</dbReference>
<sequence>MGDQAITSCPWHLPVWNVLTAGSRHAHAFLFAGLPGVGKRIFAEAFAAYLLCLRPEAQRACGQCRSCQLRQAGSHPDRLLVEPEEQGKAIRIDVIRQLADFMGQTAQQGGRKVVILHPAEAMNLNAANALLKSLEEPSAETYLLLVSDQPSRLLPTIRSRCRVQSLITPSHTDAMAWLSQSLPDLDAEQRAALLLMAGGAPLRAVTLHEMDAASLRQQVVEGVKELLKSQQSASRLAERWPTLPLELLADWFCDWTLDLLRLKTGAAEEPLNTDMAKVLPYMARHVPMSALLSWQSWLLEHRGMIVGKANLNRVLFIETLLIQWKQLMERR</sequence>
<organism evidence="9 10">
    <name type="scientific">Halopseudomonas litoralis</name>
    <dbReference type="NCBI Taxonomy" id="797277"/>
    <lineage>
        <taxon>Bacteria</taxon>
        <taxon>Pseudomonadati</taxon>
        <taxon>Pseudomonadota</taxon>
        <taxon>Gammaproteobacteria</taxon>
        <taxon>Pseudomonadales</taxon>
        <taxon>Pseudomonadaceae</taxon>
        <taxon>Halopseudomonas</taxon>
    </lineage>
</organism>
<evidence type="ECO:0000256" key="4">
    <source>
        <dbReference type="ARBA" id="ARBA00022695"/>
    </source>
</evidence>
<dbReference type="Proteomes" id="UP000243426">
    <property type="component" value="Chromosome I"/>
</dbReference>
<gene>
    <name evidence="9" type="ORF">SAMN05216198_1803</name>
</gene>
<dbReference type="Pfam" id="PF13177">
    <property type="entry name" value="DNA_pol3_delta2"/>
    <property type="match status" value="1"/>
</dbReference>
<evidence type="ECO:0000256" key="1">
    <source>
        <dbReference type="ARBA" id="ARBA00012417"/>
    </source>
</evidence>
<dbReference type="EMBL" id="LT629748">
    <property type="protein sequence ID" value="SDS37349.1"/>
    <property type="molecule type" value="Genomic_DNA"/>
</dbReference>
<keyword evidence="4" id="KW-0548">Nucleotidyltransferase</keyword>
<dbReference type="InterPro" id="IPR004622">
    <property type="entry name" value="DNA_pol_HolB"/>
</dbReference>
<dbReference type="GO" id="GO:0003677">
    <property type="term" value="F:DNA binding"/>
    <property type="evidence" value="ECO:0007669"/>
    <property type="project" value="InterPro"/>
</dbReference>
<dbReference type="InterPro" id="IPR050238">
    <property type="entry name" value="DNA_Rep/Repair_Clamp_Loader"/>
</dbReference>
<dbReference type="GO" id="GO:0003887">
    <property type="term" value="F:DNA-directed DNA polymerase activity"/>
    <property type="evidence" value="ECO:0007669"/>
    <property type="project" value="UniProtKB-KW"/>
</dbReference>
<keyword evidence="10" id="KW-1185">Reference proteome</keyword>
<dbReference type="SUPFAM" id="SSF52540">
    <property type="entry name" value="P-loop containing nucleoside triphosphate hydrolases"/>
    <property type="match status" value="1"/>
</dbReference>
<evidence type="ECO:0000256" key="7">
    <source>
        <dbReference type="ARBA" id="ARBA00049244"/>
    </source>
</evidence>
<dbReference type="NCBIfam" id="NF004310">
    <property type="entry name" value="PRK05707.1"/>
    <property type="match status" value="1"/>
</dbReference>
<dbReference type="Pfam" id="PF09115">
    <property type="entry name" value="DNApol3-delta_C"/>
    <property type="match status" value="1"/>
</dbReference>
<proteinExistence type="predicted"/>
<evidence type="ECO:0000256" key="6">
    <source>
        <dbReference type="ARBA" id="ARBA00022932"/>
    </source>
</evidence>
<feature type="domain" description="DNA polymerase III delta subunit C-terminal" evidence="8">
    <location>
        <begin position="214"/>
        <end position="325"/>
    </location>
</feature>
<name>A0A1H1RQL9_9GAMM</name>
<dbReference type="InterPro" id="IPR015199">
    <property type="entry name" value="DNA_pol_III_delta_C"/>
</dbReference>
<evidence type="ECO:0000256" key="5">
    <source>
        <dbReference type="ARBA" id="ARBA00022705"/>
    </source>
</evidence>
<dbReference type="GO" id="GO:0006261">
    <property type="term" value="P:DNA-templated DNA replication"/>
    <property type="evidence" value="ECO:0007669"/>
    <property type="project" value="TreeGrafter"/>
</dbReference>
<dbReference type="InterPro" id="IPR027417">
    <property type="entry name" value="P-loop_NTPase"/>
</dbReference>
<evidence type="ECO:0000256" key="3">
    <source>
        <dbReference type="ARBA" id="ARBA00022679"/>
    </source>
</evidence>
<dbReference type="AlphaFoldDB" id="A0A1H1RQL9"/>